<feature type="transmembrane region" description="Helical" evidence="1">
    <location>
        <begin position="71"/>
        <end position="94"/>
    </location>
</feature>
<name>A0A1I3PX17_9EURY</name>
<sequence length="95" mass="9748">MREAVVLAATGLLIAGFGIAIWYGRTELLAQYPEHEGPEELATRAGGILTAHGLLTIGIATVVGQSDESPILVGSWAALTVVVAFAVAALAATYN</sequence>
<dbReference type="Proteomes" id="UP000182829">
    <property type="component" value="Unassembled WGS sequence"/>
</dbReference>
<organism evidence="2 3">
    <name type="scientific">Natronobacterium gregoryi</name>
    <dbReference type="NCBI Taxonomy" id="44930"/>
    <lineage>
        <taxon>Archaea</taxon>
        <taxon>Methanobacteriati</taxon>
        <taxon>Methanobacteriota</taxon>
        <taxon>Stenosarchaea group</taxon>
        <taxon>Halobacteria</taxon>
        <taxon>Halobacteriales</taxon>
        <taxon>Natrialbaceae</taxon>
        <taxon>Natronobacterium</taxon>
    </lineage>
</organism>
<gene>
    <name evidence="2" type="ORF">SAMN05443661_11931</name>
</gene>
<evidence type="ECO:0008006" key="4">
    <source>
        <dbReference type="Google" id="ProtNLM"/>
    </source>
</evidence>
<evidence type="ECO:0000256" key="1">
    <source>
        <dbReference type="SAM" id="Phobius"/>
    </source>
</evidence>
<reference evidence="2 3" key="1">
    <citation type="submission" date="2016-10" db="EMBL/GenBank/DDBJ databases">
        <authorList>
            <person name="de Groot N.N."/>
        </authorList>
    </citation>
    <scope>NUCLEOTIDE SEQUENCE [LARGE SCALE GENOMIC DNA]</scope>
    <source>
        <strain evidence="2 3">SP2</strain>
    </source>
</reference>
<protein>
    <recommendedName>
        <fullName evidence="4">DUF3784 domain-containing protein</fullName>
    </recommendedName>
</protein>
<dbReference type="GeneID" id="42782764"/>
<dbReference type="AlphaFoldDB" id="A0A1I3PX17"/>
<keyword evidence="1" id="KW-0812">Transmembrane</keyword>
<dbReference type="OrthoDB" id="385769at2157"/>
<dbReference type="EMBL" id="FORO01000019">
    <property type="protein sequence ID" value="SFJ25476.1"/>
    <property type="molecule type" value="Genomic_DNA"/>
</dbReference>
<accession>A0A1I3PX17</accession>
<evidence type="ECO:0000313" key="3">
    <source>
        <dbReference type="Proteomes" id="UP000182829"/>
    </source>
</evidence>
<keyword evidence="1" id="KW-0472">Membrane</keyword>
<dbReference type="RefSeq" id="WP_015233239.1">
    <property type="nucleotide sequence ID" value="NZ_FORO01000019.1"/>
</dbReference>
<keyword evidence="1" id="KW-1133">Transmembrane helix</keyword>
<feature type="transmembrane region" description="Helical" evidence="1">
    <location>
        <begin position="44"/>
        <end position="64"/>
    </location>
</feature>
<evidence type="ECO:0000313" key="2">
    <source>
        <dbReference type="EMBL" id="SFJ25476.1"/>
    </source>
</evidence>
<proteinExistence type="predicted"/>